<dbReference type="GO" id="GO:0000981">
    <property type="term" value="F:DNA-binding transcription factor activity, RNA polymerase II-specific"/>
    <property type="evidence" value="ECO:0007669"/>
    <property type="project" value="TreeGrafter"/>
</dbReference>
<dbReference type="InterPro" id="IPR011598">
    <property type="entry name" value="bHLH_dom"/>
</dbReference>
<evidence type="ECO:0000256" key="6">
    <source>
        <dbReference type="ARBA" id="ARBA00023242"/>
    </source>
</evidence>
<dbReference type="InterPro" id="IPR036638">
    <property type="entry name" value="HLH_DNA-bd_sf"/>
</dbReference>
<dbReference type="EMBL" id="CACSLK010026072">
    <property type="protein sequence ID" value="CAA0825141.1"/>
    <property type="molecule type" value="Genomic_DNA"/>
</dbReference>
<sequence length="398" mass="43980">MGEQIEGGICGGSLWINPSLNLFRSSTTCSSSSINVSGWPSHDPPLAAARSLSNDSAGSASDGPGSVVIDPDVKPSQENVSMASTLQMMGINLSSHPTIDDNWNHDFIHETGKSEENYAHHNLQPSLMDPTRITGFEQNPCFQFNSTQFNYNSPFLQTLFDVESNQQLQMDNHQSINYVPSQSYVNPTEFCPTLPSNKVQKPEHGNRHLQFANNAHFWSSSTSNFVPSSTAQFVRPSSLHSAKPNFHNLSTTKQHIIQENGRGLISSAAQKKATHEPAVKRPRVDNPSPLPAFKVRKEKLGDRITALQQLVSPFGKTDTASVLHEAIEYIKFLHEQVSVLSTPYLKNGSPHQLQHQQNIEDLKSRGLCLVPISSTLFPVATEQTITDFWTPTFGGCFR</sequence>
<keyword evidence="5" id="KW-0804">Transcription</keyword>
<feature type="compositionally biased region" description="Low complexity" evidence="7">
    <location>
        <begin position="51"/>
        <end position="66"/>
    </location>
</feature>
<dbReference type="FunFam" id="4.10.280.10:FF:000032">
    <property type="entry name" value="Transcription factor bHLH123 family"/>
    <property type="match status" value="1"/>
</dbReference>
<dbReference type="InterPro" id="IPR045843">
    <property type="entry name" value="IND-like"/>
</dbReference>
<reference evidence="9" key="1">
    <citation type="submission" date="2019-12" db="EMBL/GenBank/DDBJ databases">
        <authorList>
            <person name="Scholes J."/>
        </authorList>
    </citation>
    <scope>NUCLEOTIDE SEQUENCE</scope>
</reference>
<comment type="caution">
    <text evidence="9">The sequence shown here is derived from an EMBL/GenBank/DDBJ whole genome shotgun (WGS) entry which is preliminary data.</text>
</comment>
<evidence type="ECO:0000256" key="3">
    <source>
        <dbReference type="ARBA" id="ARBA00023015"/>
    </source>
</evidence>
<evidence type="ECO:0000256" key="5">
    <source>
        <dbReference type="ARBA" id="ARBA00023163"/>
    </source>
</evidence>
<dbReference type="OrthoDB" id="673975at2759"/>
<keyword evidence="4" id="KW-0238">DNA-binding</keyword>
<dbReference type="AlphaFoldDB" id="A0A9N7N9N5"/>
<accession>A0A9N7N9N5</accession>
<feature type="compositionally biased region" description="Basic and acidic residues" evidence="7">
    <location>
        <begin position="273"/>
        <end position="284"/>
    </location>
</feature>
<dbReference type="InterPro" id="IPR045239">
    <property type="entry name" value="bHLH95_bHLH"/>
</dbReference>
<feature type="region of interest" description="Disordered" evidence="7">
    <location>
        <begin position="269"/>
        <end position="291"/>
    </location>
</feature>
<gene>
    <name evidence="9" type="ORF">SHERM_21926</name>
</gene>
<evidence type="ECO:0000259" key="8">
    <source>
        <dbReference type="PROSITE" id="PS50888"/>
    </source>
</evidence>
<feature type="domain" description="BHLH" evidence="8">
    <location>
        <begin position="284"/>
        <end position="333"/>
    </location>
</feature>
<keyword evidence="3" id="KW-0805">Transcription regulation</keyword>
<comment type="subcellular location">
    <subcellularLocation>
        <location evidence="1">Nucleus</location>
    </subcellularLocation>
</comment>
<evidence type="ECO:0000256" key="7">
    <source>
        <dbReference type="SAM" id="MobiDB-lite"/>
    </source>
</evidence>
<evidence type="ECO:0000256" key="4">
    <source>
        <dbReference type="ARBA" id="ARBA00023125"/>
    </source>
</evidence>
<dbReference type="GO" id="GO:0000978">
    <property type="term" value="F:RNA polymerase II cis-regulatory region sequence-specific DNA binding"/>
    <property type="evidence" value="ECO:0007669"/>
    <property type="project" value="TreeGrafter"/>
</dbReference>
<evidence type="ECO:0000256" key="1">
    <source>
        <dbReference type="ARBA" id="ARBA00004123"/>
    </source>
</evidence>
<dbReference type="GO" id="GO:0005634">
    <property type="term" value="C:nucleus"/>
    <property type="evidence" value="ECO:0007669"/>
    <property type="project" value="UniProtKB-SubCell"/>
</dbReference>
<organism evidence="9 10">
    <name type="scientific">Striga hermonthica</name>
    <name type="common">Purple witchweed</name>
    <name type="synonym">Buchnera hermonthica</name>
    <dbReference type="NCBI Taxonomy" id="68872"/>
    <lineage>
        <taxon>Eukaryota</taxon>
        <taxon>Viridiplantae</taxon>
        <taxon>Streptophyta</taxon>
        <taxon>Embryophyta</taxon>
        <taxon>Tracheophyta</taxon>
        <taxon>Spermatophyta</taxon>
        <taxon>Magnoliopsida</taxon>
        <taxon>eudicotyledons</taxon>
        <taxon>Gunneridae</taxon>
        <taxon>Pentapetalae</taxon>
        <taxon>asterids</taxon>
        <taxon>lamiids</taxon>
        <taxon>Lamiales</taxon>
        <taxon>Orobanchaceae</taxon>
        <taxon>Buchnereae</taxon>
        <taxon>Striga</taxon>
    </lineage>
</organism>
<name>A0A9N7N9N5_STRHE</name>
<dbReference type="GO" id="GO:0046983">
    <property type="term" value="F:protein dimerization activity"/>
    <property type="evidence" value="ECO:0007669"/>
    <property type="project" value="InterPro"/>
</dbReference>
<dbReference type="PANTHER" id="PTHR16223:SF238">
    <property type="entry name" value="TRANSCRIPTION FACTOR BHLH114"/>
    <property type="match status" value="1"/>
</dbReference>
<protein>
    <submittedName>
        <fullName evidence="9">Transcription factor bHLH112</fullName>
    </submittedName>
</protein>
<dbReference type="PANTHER" id="PTHR16223">
    <property type="entry name" value="TRANSCRIPTION FACTOR BHLH83-RELATED"/>
    <property type="match status" value="1"/>
</dbReference>
<dbReference type="SUPFAM" id="SSF47459">
    <property type="entry name" value="HLH, helix-loop-helix DNA-binding domain"/>
    <property type="match status" value="1"/>
</dbReference>
<proteinExistence type="predicted"/>
<comment type="subunit">
    <text evidence="2">Homodimer.</text>
</comment>
<dbReference type="Gene3D" id="4.10.280.10">
    <property type="entry name" value="Helix-loop-helix DNA-binding domain"/>
    <property type="match status" value="1"/>
</dbReference>
<feature type="region of interest" description="Disordered" evidence="7">
    <location>
        <begin position="46"/>
        <end position="73"/>
    </location>
</feature>
<dbReference type="Proteomes" id="UP001153555">
    <property type="component" value="Unassembled WGS sequence"/>
</dbReference>
<evidence type="ECO:0000256" key="2">
    <source>
        <dbReference type="ARBA" id="ARBA00011738"/>
    </source>
</evidence>
<evidence type="ECO:0000313" key="9">
    <source>
        <dbReference type="EMBL" id="CAA0825141.1"/>
    </source>
</evidence>
<evidence type="ECO:0000313" key="10">
    <source>
        <dbReference type="Proteomes" id="UP001153555"/>
    </source>
</evidence>
<dbReference type="PROSITE" id="PS50888">
    <property type="entry name" value="BHLH"/>
    <property type="match status" value="1"/>
</dbReference>
<dbReference type="CDD" id="cd11393">
    <property type="entry name" value="bHLH_AtbHLH_like"/>
    <property type="match status" value="1"/>
</dbReference>
<keyword evidence="6" id="KW-0539">Nucleus</keyword>
<keyword evidence="10" id="KW-1185">Reference proteome</keyword>